<feature type="transmembrane region" description="Helical" evidence="2">
    <location>
        <begin position="176"/>
        <end position="194"/>
    </location>
</feature>
<keyword evidence="2" id="KW-0472">Membrane</keyword>
<evidence type="ECO:0000256" key="1">
    <source>
        <dbReference type="SAM" id="MobiDB-lite"/>
    </source>
</evidence>
<feature type="transmembrane region" description="Helical" evidence="2">
    <location>
        <begin position="309"/>
        <end position="332"/>
    </location>
</feature>
<dbReference type="EMBL" id="HBHX01004726">
    <property type="protein sequence ID" value="CAE0101453.1"/>
    <property type="molecule type" value="Transcribed_RNA"/>
</dbReference>
<accession>A0A7S3ES02</accession>
<protein>
    <recommendedName>
        <fullName evidence="4">PH domain-containing protein</fullName>
    </recommendedName>
</protein>
<name>A0A7S3ES02_9EUKA</name>
<keyword evidence="2" id="KW-0812">Transmembrane</keyword>
<proteinExistence type="predicted"/>
<evidence type="ECO:0008006" key="4">
    <source>
        <dbReference type="Google" id="ProtNLM"/>
    </source>
</evidence>
<evidence type="ECO:0000313" key="3">
    <source>
        <dbReference type="EMBL" id="CAE0101453.1"/>
    </source>
</evidence>
<sequence>MGVVTAPIKAARGERRNVKITEILDVLLGMESKIFSLHRDMTGGEEGQHPMAHVSMTLVLIGSLPSMPGEDGALGRTKTAFEQRETLDLSFKDEEIFGLWVAALRALMSETEPVFFTKVAAPWNPVNASAIQSIRQKAPEDATCLELIRDAILLLLLSSFGTAMNIVWIICTAGAGTWWVTTLFGWYDCCYIIYGEGGYNATIDGPTWHMDKYDWANVAIQVVRGLLTYQCVFIVGPWRFTNLWHLTCSSRNSAPGLDLYGRSTDSVWFHIPEARRLKIILFLMGNIVFQICLQICACVYYSYALDKSAGGTITGLLFMLLSIGCAICGAVHQTNAEHDMHKQDPDKFPPNPVVHAIEKFQRQRNIKHARQSIAQEVEYMRSHRISMVDVGPDLPPPSGGYFDGSGNHVASRDVELHSRSAGESSILGRCGGTARSRVQEMRGDSGGSQSPRQQQVVSRKL</sequence>
<keyword evidence="2" id="KW-1133">Transmembrane helix</keyword>
<feature type="transmembrane region" description="Helical" evidence="2">
    <location>
        <begin position="279"/>
        <end position="303"/>
    </location>
</feature>
<gene>
    <name evidence="3" type="ORF">HERI1096_LOCUS2560</name>
</gene>
<reference evidence="3" key="1">
    <citation type="submission" date="2021-01" db="EMBL/GenBank/DDBJ databases">
        <authorList>
            <person name="Corre E."/>
            <person name="Pelletier E."/>
            <person name="Niang G."/>
            <person name="Scheremetjew M."/>
            <person name="Finn R."/>
            <person name="Kale V."/>
            <person name="Holt S."/>
            <person name="Cochrane G."/>
            <person name="Meng A."/>
            <person name="Brown T."/>
            <person name="Cohen L."/>
        </authorList>
    </citation>
    <scope>NUCLEOTIDE SEQUENCE</scope>
    <source>
        <strain evidence="3">CCMP281</strain>
    </source>
</reference>
<evidence type="ECO:0000256" key="2">
    <source>
        <dbReference type="SAM" id="Phobius"/>
    </source>
</evidence>
<dbReference type="AlphaFoldDB" id="A0A7S3ES02"/>
<dbReference type="Gene3D" id="2.30.29.30">
    <property type="entry name" value="Pleckstrin-homology domain (PH domain)/Phosphotyrosine-binding domain (PTB)"/>
    <property type="match status" value="1"/>
</dbReference>
<feature type="compositionally biased region" description="Low complexity" evidence="1">
    <location>
        <begin position="447"/>
        <end position="461"/>
    </location>
</feature>
<organism evidence="3">
    <name type="scientific">Haptolina ericina</name>
    <dbReference type="NCBI Taxonomy" id="156174"/>
    <lineage>
        <taxon>Eukaryota</taxon>
        <taxon>Haptista</taxon>
        <taxon>Haptophyta</taxon>
        <taxon>Prymnesiophyceae</taxon>
        <taxon>Prymnesiales</taxon>
        <taxon>Prymnesiaceae</taxon>
        <taxon>Haptolina</taxon>
    </lineage>
</organism>
<dbReference type="InterPro" id="IPR011993">
    <property type="entry name" value="PH-like_dom_sf"/>
</dbReference>
<feature type="region of interest" description="Disordered" evidence="1">
    <location>
        <begin position="418"/>
        <end position="461"/>
    </location>
</feature>